<dbReference type="InterPro" id="IPR006077">
    <property type="entry name" value="Vinculin/catenin"/>
</dbReference>
<proteinExistence type="inferred from homology"/>
<evidence type="ECO:0000256" key="3">
    <source>
        <dbReference type="ARBA" id="ARBA00014125"/>
    </source>
</evidence>
<feature type="compositionally biased region" description="Low complexity" evidence="6">
    <location>
        <begin position="164"/>
        <end position="183"/>
    </location>
</feature>
<gene>
    <name evidence="7" type="ORF">DC041_0000221</name>
</gene>
<sequence>MHDQWHLSNRNLLTAVNSVKQAVSPSFNNPINYYHEHYRPISVHKNGINSTNTSISSNSCNNIHNNNNNNNSVSSSKSSQASIKETTPSIPLREMQEISITDVSHIPYSYIDNNNSNDYIYHTSHYHHKPVHHHHHQPYSSPTHSYQQSNPLHQAYSPGYYTDNNNSNNNLHSPPSPPYQQQNHHYHPHNHSKHHHHHQTENINTYLTMKHNNDYLCTDEDRQQQSGTISLDDAVSTTTTAAGVPARTSTPDTEVDEEFNFPPPEENQPIMAAAHALHHETRLWSSRDNELIAATKRMAALMAQLSQIVRGEYGTKKDLINVSMAIAEASLDVNRCAKVLAKECTDRRIRSCTTSTTSTTTTTTTTTNNNNNNNNTSICTHDYNIQQNMHDNNNKQ</sequence>
<evidence type="ECO:0000256" key="5">
    <source>
        <dbReference type="ARBA" id="ARBA00023203"/>
    </source>
</evidence>
<feature type="region of interest" description="Disordered" evidence="6">
    <location>
        <begin position="59"/>
        <end position="89"/>
    </location>
</feature>
<name>A0A430Q4Q3_SCHBO</name>
<dbReference type="Pfam" id="PF01044">
    <property type="entry name" value="Vinculin"/>
    <property type="match status" value="1"/>
</dbReference>
<comment type="caution">
    <text evidence="7">The sequence shown here is derived from an EMBL/GenBank/DDBJ whole genome shotgun (WGS) entry which is preliminary data.</text>
</comment>
<feature type="region of interest" description="Disordered" evidence="6">
    <location>
        <begin position="128"/>
        <end position="201"/>
    </location>
</feature>
<dbReference type="STRING" id="6184.A0A430Q4Q3"/>
<feature type="compositionally biased region" description="Basic residues" evidence="6">
    <location>
        <begin position="184"/>
        <end position="198"/>
    </location>
</feature>
<protein>
    <recommendedName>
        <fullName evidence="3">Vinculin</fullName>
    </recommendedName>
</protein>
<dbReference type="Gene3D" id="1.20.120.230">
    <property type="entry name" value="Alpha-catenin/vinculin-like"/>
    <property type="match status" value="1"/>
</dbReference>
<keyword evidence="8" id="KW-1185">Reference proteome</keyword>
<dbReference type="AlphaFoldDB" id="A0A430Q4Q3"/>
<dbReference type="GO" id="GO:0005737">
    <property type="term" value="C:cytoplasm"/>
    <property type="evidence" value="ECO:0007669"/>
    <property type="project" value="UniProtKB-SubCell"/>
</dbReference>
<dbReference type="InterPro" id="IPR017997">
    <property type="entry name" value="Vinculin"/>
</dbReference>
<comment type="subcellular location">
    <subcellularLocation>
        <location evidence="1">Cytoplasm</location>
    </subcellularLocation>
</comment>
<organism evidence="7 8">
    <name type="scientific">Schistosoma bovis</name>
    <name type="common">Blood fluke</name>
    <dbReference type="NCBI Taxonomy" id="6184"/>
    <lineage>
        <taxon>Eukaryota</taxon>
        <taxon>Metazoa</taxon>
        <taxon>Spiralia</taxon>
        <taxon>Lophotrochozoa</taxon>
        <taxon>Platyhelminthes</taxon>
        <taxon>Trematoda</taxon>
        <taxon>Digenea</taxon>
        <taxon>Strigeidida</taxon>
        <taxon>Schistosomatoidea</taxon>
        <taxon>Schistosomatidae</taxon>
        <taxon>Schistosoma</taxon>
    </lineage>
</organism>
<evidence type="ECO:0000256" key="6">
    <source>
        <dbReference type="SAM" id="MobiDB-lite"/>
    </source>
</evidence>
<feature type="region of interest" description="Disordered" evidence="6">
    <location>
        <begin position="235"/>
        <end position="255"/>
    </location>
</feature>
<dbReference type="GO" id="GO:0007155">
    <property type="term" value="P:cell adhesion"/>
    <property type="evidence" value="ECO:0007669"/>
    <property type="project" value="InterPro"/>
</dbReference>
<feature type="compositionally biased region" description="Basic residues" evidence="6">
    <location>
        <begin position="128"/>
        <end position="137"/>
    </location>
</feature>
<reference evidence="7 8" key="1">
    <citation type="journal article" date="2019" name="PLoS Pathog.">
        <title>Genome sequence of the bovine parasite Schistosoma bovis Tanzania.</title>
        <authorList>
            <person name="Oey H."/>
            <person name="Zakrzewski M."/>
            <person name="Gobert G."/>
            <person name="Gravermann K."/>
            <person name="Stoye J."/>
            <person name="Jones M."/>
            <person name="Mcmanus D."/>
            <person name="Krause L."/>
        </authorList>
    </citation>
    <scope>NUCLEOTIDE SEQUENCE [LARGE SCALE GENOMIC DNA]</scope>
    <source>
        <strain evidence="7 8">TAN1997</strain>
    </source>
</reference>
<keyword evidence="4" id="KW-0963">Cytoplasm</keyword>
<feature type="region of interest" description="Disordered" evidence="6">
    <location>
        <begin position="355"/>
        <end position="374"/>
    </location>
</feature>
<dbReference type="InterPro" id="IPR036723">
    <property type="entry name" value="Alpha-catenin/vinculin-like_sf"/>
</dbReference>
<dbReference type="GO" id="GO:0051015">
    <property type="term" value="F:actin filament binding"/>
    <property type="evidence" value="ECO:0007669"/>
    <property type="project" value="InterPro"/>
</dbReference>
<feature type="compositionally biased region" description="Low complexity" evidence="6">
    <location>
        <begin position="59"/>
        <end position="83"/>
    </location>
</feature>
<evidence type="ECO:0000313" key="8">
    <source>
        <dbReference type="Proteomes" id="UP000290809"/>
    </source>
</evidence>
<feature type="compositionally biased region" description="Polar residues" evidence="6">
    <location>
        <begin position="235"/>
        <end position="252"/>
    </location>
</feature>
<dbReference type="EMBL" id="QMKO01002755">
    <property type="protein sequence ID" value="RTG82646.1"/>
    <property type="molecule type" value="Genomic_DNA"/>
</dbReference>
<comment type="similarity">
    <text evidence="2">Belongs to the vinculin/alpha-catenin family.</text>
</comment>
<accession>A0A430Q4Q3</accession>
<dbReference type="Proteomes" id="UP000290809">
    <property type="component" value="Unassembled WGS sequence"/>
</dbReference>
<evidence type="ECO:0000256" key="1">
    <source>
        <dbReference type="ARBA" id="ARBA00004496"/>
    </source>
</evidence>
<evidence type="ECO:0000313" key="7">
    <source>
        <dbReference type="EMBL" id="RTG82646.1"/>
    </source>
</evidence>
<keyword evidence="5" id="KW-0009">Actin-binding</keyword>
<evidence type="ECO:0000256" key="4">
    <source>
        <dbReference type="ARBA" id="ARBA00022490"/>
    </source>
</evidence>
<dbReference type="SUPFAM" id="SSF47220">
    <property type="entry name" value="alpha-catenin/vinculin-like"/>
    <property type="match status" value="1"/>
</dbReference>
<evidence type="ECO:0000256" key="2">
    <source>
        <dbReference type="ARBA" id="ARBA00008376"/>
    </source>
</evidence>
<dbReference type="PANTHER" id="PTHR46180">
    <property type="entry name" value="VINCULIN"/>
    <property type="match status" value="1"/>
</dbReference>